<protein>
    <submittedName>
        <fullName evidence="2">Transglutaminase-like superfamily protein</fullName>
    </submittedName>
</protein>
<accession>A0A1I5YXQ3</accession>
<dbReference type="EMBL" id="FOWW01000008">
    <property type="protein sequence ID" value="SFQ48835.1"/>
    <property type="molecule type" value="Genomic_DNA"/>
</dbReference>
<evidence type="ECO:0000313" key="2">
    <source>
        <dbReference type="EMBL" id="SFQ48835.1"/>
    </source>
</evidence>
<organism evidence="2 3">
    <name type="scientific">Amycolatopsis arida</name>
    <dbReference type="NCBI Taxonomy" id="587909"/>
    <lineage>
        <taxon>Bacteria</taxon>
        <taxon>Bacillati</taxon>
        <taxon>Actinomycetota</taxon>
        <taxon>Actinomycetes</taxon>
        <taxon>Pseudonocardiales</taxon>
        <taxon>Pseudonocardiaceae</taxon>
        <taxon>Amycolatopsis</taxon>
    </lineage>
</organism>
<feature type="domain" description="Microcin J25-processing protein McjB C-terminal" evidence="1">
    <location>
        <begin position="24"/>
        <end position="135"/>
    </location>
</feature>
<dbReference type="NCBIfam" id="NF033537">
    <property type="entry name" value="lasso_biosyn_B2"/>
    <property type="match status" value="1"/>
</dbReference>
<dbReference type="STRING" id="587909.SAMN05421810_10842"/>
<evidence type="ECO:0000313" key="3">
    <source>
        <dbReference type="Proteomes" id="UP000198727"/>
    </source>
</evidence>
<gene>
    <name evidence="2" type="ORF">SAMN05421810_10842</name>
</gene>
<dbReference type="OrthoDB" id="583768at2"/>
<sequence>MTTPSALDRPDAVPLRRRMAAKAAVGVARLLAPLPPRRLRAVLGVVRRGARPADVATAKSARDAVLAASLTCLGPRGCLPRSIAVALLCRAGGTWPTWCVGVRVLPPFGAHAWVEADGRLVDEGVPVDYFRRLVTVPPVEPGHRARR</sequence>
<dbReference type="Pfam" id="PF13471">
    <property type="entry name" value="Transglut_core3"/>
    <property type="match status" value="1"/>
</dbReference>
<dbReference type="RefSeq" id="WP_092533198.1">
    <property type="nucleotide sequence ID" value="NZ_FOWW01000008.1"/>
</dbReference>
<reference evidence="3" key="1">
    <citation type="submission" date="2016-10" db="EMBL/GenBank/DDBJ databases">
        <authorList>
            <person name="Varghese N."/>
            <person name="Submissions S."/>
        </authorList>
    </citation>
    <scope>NUCLEOTIDE SEQUENCE [LARGE SCALE GENOMIC DNA]</scope>
    <source>
        <strain evidence="3">CGMCC 4.5579</strain>
    </source>
</reference>
<dbReference type="InterPro" id="IPR053521">
    <property type="entry name" value="McjB-like"/>
</dbReference>
<dbReference type="AlphaFoldDB" id="A0A1I5YXQ3"/>
<keyword evidence="3" id="KW-1185">Reference proteome</keyword>
<proteinExistence type="predicted"/>
<dbReference type="Proteomes" id="UP000198727">
    <property type="component" value="Unassembled WGS sequence"/>
</dbReference>
<evidence type="ECO:0000259" key="1">
    <source>
        <dbReference type="Pfam" id="PF13471"/>
    </source>
</evidence>
<dbReference type="InterPro" id="IPR032708">
    <property type="entry name" value="McjB_C"/>
</dbReference>
<name>A0A1I5YXQ3_9PSEU</name>